<evidence type="ECO:0000259" key="3">
    <source>
        <dbReference type="PROSITE" id="PS50075"/>
    </source>
</evidence>
<evidence type="ECO:0000313" key="5">
    <source>
        <dbReference type="Proteomes" id="UP000637578"/>
    </source>
</evidence>
<dbReference type="Pfam" id="PF00550">
    <property type="entry name" value="PP-binding"/>
    <property type="match status" value="1"/>
</dbReference>
<evidence type="ECO:0000313" key="4">
    <source>
        <dbReference type="EMBL" id="GGM52815.1"/>
    </source>
</evidence>
<dbReference type="RefSeq" id="WP_189057078.1">
    <property type="nucleotide sequence ID" value="NZ_BMMK01000009.1"/>
</dbReference>
<evidence type="ECO:0000256" key="1">
    <source>
        <dbReference type="ARBA" id="ARBA00022450"/>
    </source>
</evidence>
<dbReference type="SMART" id="SM00823">
    <property type="entry name" value="PKS_PP"/>
    <property type="match status" value="1"/>
</dbReference>
<feature type="domain" description="Carrier" evidence="3">
    <location>
        <begin position="7"/>
        <end position="81"/>
    </location>
</feature>
<dbReference type="InterPro" id="IPR009081">
    <property type="entry name" value="PP-bd_ACP"/>
</dbReference>
<sequence length="83" mass="8885">MQKLSLDDLFDMLKSCGGDVAGLATTPEVMEMPFDALGCDSLALLETAALIRRELGVVIPDDQVVEMSTPRALIDFVNGSLVD</sequence>
<dbReference type="InterPro" id="IPR020806">
    <property type="entry name" value="PKS_PP-bd"/>
</dbReference>
<dbReference type="InterPro" id="IPR036736">
    <property type="entry name" value="ACP-like_sf"/>
</dbReference>
<accession>A0A8J3FWF9</accession>
<reference evidence="4" key="2">
    <citation type="submission" date="2020-09" db="EMBL/GenBank/DDBJ databases">
        <authorList>
            <person name="Sun Q."/>
            <person name="Zhou Y."/>
        </authorList>
    </citation>
    <scope>NUCLEOTIDE SEQUENCE</scope>
    <source>
        <strain evidence="4">CGMCC 4.5737</strain>
    </source>
</reference>
<proteinExistence type="predicted"/>
<dbReference type="Gene3D" id="1.10.1200.10">
    <property type="entry name" value="ACP-like"/>
    <property type="match status" value="1"/>
</dbReference>
<keyword evidence="1" id="KW-0596">Phosphopantetheine</keyword>
<name>A0A8J3FWF9_9PSEU</name>
<gene>
    <name evidence="4" type="ORF">GCM10012275_24730</name>
</gene>
<organism evidence="4 5">
    <name type="scientific">Longimycelium tulufanense</name>
    <dbReference type="NCBI Taxonomy" id="907463"/>
    <lineage>
        <taxon>Bacteria</taxon>
        <taxon>Bacillati</taxon>
        <taxon>Actinomycetota</taxon>
        <taxon>Actinomycetes</taxon>
        <taxon>Pseudonocardiales</taxon>
        <taxon>Pseudonocardiaceae</taxon>
        <taxon>Longimycelium</taxon>
    </lineage>
</organism>
<dbReference type="AlphaFoldDB" id="A0A8J3FWF9"/>
<dbReference type="GO" id="GO:0031177">
    <property type="term" value="F:phosphopantetheine binding"/>
    <property type="evidence" value="ECO:0007669"/>
    <property type="project" value="InterPro"/>
</dbReference>
<dbReference type="EMBL" id="BMMK01000009">
    <property type="protein sequence ID" value="GGM52815.1"/>
    <property type="molecule type" value="Genomic_DNA"/>
</dbReference>
<protein>
    <submittedName>
        <fullName evidence="4">Actinorhodin polyketide synthase acyl carrier protein</fullName>
    </submittedName>
</protein>
<keyword evidence="5" id="KW-1185">Reference proteome</keyword>
<evidence type="ECO:0000256" key="2">
    <source>
        <dbReference type="ARBA" id="ARBA00022553"/>
    </source>
</evidence>
<dbReference type="PROSITE" id="PS50075">
    <property type="entry name" value="CARRIER"/>
    <property type="match status" value="1"/>
</dbReference>
<comment type="caution">
    <text evidence="4">The sequence shown here is derived from an EMBL/GenBank/DDBJ whole genome shotgun (WGS) entry which is preliminary data.</text>
</comment>
<dbReference type="Proteomes" id="UP000637578">
    <property type="component" value="Unassembled WGS sequence"/>
</dbReference>
<keyword evidence="2" id="KW-0597">Phosphoprotein</keyword>
<reference evidence="4" key="1">
    <citation type="journal article" date="2014" name="Int. J. Syst. Evol. Microbiol.">
        <title>Complete genome sequence of Corynebacterium casei LMG S-19264T (=DSM 44701T), isolated from a smear-ripened cheese.</title>
        <authorList>
            <consortium name="US DOE Joint Genome Institute (JGI-PGF)"/>
            <person name="Walter F."/>
            <person name="Albersmeier A."/>
            <person name="Kalinowski J."/>
            <person name="Ruckert C."/>
        </authorList>
    </citation>
    <scope>NUCLEOTIDE SEQUENCE</scope>
    <source>
        <strain evidence="4">CGMCC 4.5737</strain>
    </source>
</reference>
<dbReference type="SUPFAM" id="SSF47336">
    <property type="entry name" value="ACP-like"/>
    <property type="match status" value="1"/>
</dbReference>